<name>B3RMC7_TRIAD</name>
<evidence type="ECO:0000256" key="10">
    <source>
        <dbReference type="ARBA" id="ARBA00023242"/>
    </source>
</evidence>
<keyword evidence="9" id="KW-0234">DNA repair</keyword>
<dbReference type="GO" id="GO:0005634">
    <property type="term" value="C:nucleus"/>
    <property type="evidence" value="ECO:0000318"/>
    <property type="project" value="GO_Central"/>
</dbReference>
<evidence type="ECO:0000256" key="8">
    <source>
        <dbReference type="ARBA" id="ARBA00023172"/>
    </source>
</evidence>
<dbReference type="KEGG" id="tad:TRIADDRAFT_53902"/>
<evidence type="ECO:0000256" key="7">
    <source>
        <dbReference type="ARBA" id="ARBA00022839"/>
    </source>
</evidence>
<dbReference type="Gene3D" id="3.60.15.10">
    <property type="entry name" value="Ribonuclease Z/Hydroxyacylglutathione hydrolase-like"/>
    <property type="match status" value="1"/>
</dbReference>
<dbReference type="CTD" id="6751393"/>
<dbReference type="GO" id="GO:0036297">
    <property type="term" value="P:interstrand cross-link repair"/>
    <property type="evidence" value="ECO:0000318"/>
    <property type="project" value="GO_Central"/>
</dbReference>
<dbReference type="PANTHER" id="PTHR23240:SF8">
    <property type="entry name" value="PROTEIN ARTEMIS"/>
    <property type="match status" value="1"/>
</dbReference>
<sequence length="440" mass="50479">MSSFDGRVSEYPWIAIDCFLKQNFTAHFYFLSHLHQDHMKGLDSPAFRTHLNGRPKSRIYCSEITKSILIKDANYSHLKLFLQSVPTNDKIFIELQQTFDTSYTEIETVAVTFLPSGHCPGSMMFLLEGKHGNILYTGDFRMEGDEHKFMVYNYLSAITIDSVYLDTTFCLPEMMTIPKRKTITKQIINKIQQWLCQGTNHVVCLRCRARLGYEYLLSEIAKKLKTKILVHSDQIKLYDNIPEVRSNLTLVDKETKIHMCIRGRCRLLSGPPTPDSKKLKILRIKPCALSFAYNMEALKQGCFTRGANFYSFLYSAHSSMAEIIEFLKCLRPLKVYPNVVPVKDSDLDAVTQRINGIMGNCDIPRKKTKMTASCSNPGKDQGKEILPLEPIANTDLDYKASRKKSAIMQLNDKNLMLDDVDPCQRFICRRRSRDIQNNSS</sequence>
<dbReference type="InterPro" id="IPR036866">
    <property type="entry name" value="RibonucZ/Hydroxyglut_hydro"/>
</dbReference>
<feature type="domain" description="DNA repair metallo-beta-lactamase" evidence="13">
    <location>
        <begin position="243"/>
        <end position="341"/>
    </location>
</feature>
<keyword evidence="10" id="KW-0539">Nucleus</keyword>
<gene>
    <name evidence="14" type="ORF">TRIADDRAFT_53902</name>
</gene>
<evidence type="ECO:0000256" key="3">
    <source>
        <dbReference type="ARBA" id="ARBA00022722"/>
    </source>
</evidence>
<evidence type="ECO:0000256" key="2">
    <source>
        <dbReference type="ARBA" id="ARBA00010304"/>
    </source>
</evidence>
<dbReference type="GO" id="GO:0003684">
    <property type="term" value="F:damaged DNA binding"/>
    <property type="evidence" value="ECO:0000318"/>
    <property type="project" value="GO_Central"/>
</dbReference>
<proteinExistence type="inferred from homology"/>
<comment type="similarity">
    <text evidence="2">Belongs to the DNA repair metallo-beta-lactamase (DRMBL) family.</text>
</comment>
<dbReference type="AlphaFoldDB" id="B3RMC7"/>
<dbReference type="GO" id="GO:0004519">
    <property type="term" value="F:endonuclease activity"/>
    <property type="evidence" value="ECO:0007669"/>
    <property type="project" value="UniProtKB-KW"/>
</dbReference>
<comment type="subcellular location">
    <subcellularLocation>
        <location evidence="1">Nucleus</location>
    </subcellularLocation>
</comment>
<dbReference type="PANTHER" id="PTHR23240">
    <property type="entry name" value="DNA CROSS-LINK REPAIR PROTEIN PSO2/SNM1-RELATED"/>
    <property type="match status" value="1"/>
</dbReference>
<dbReference type="GO" id="GO:0006310">
    <property type="term" value="P:DNA recombination"/>
    <property type="evidence" value="ECO:0007669"/>
    <property type="project" value="UniProtKB-KW"/>
</dbReference>
<dbReference type="GO" id="GO:0070419">
    <property type="term" value="C:nonhomologous end joining complex"/>
    <property type="evidence" value="ECO:0000318"/>
    <property type="project" value="GO_Central"/>
</dbReference>
<dbReference type="EMBL" id="DS985242">
    <property type="protein sequence ID" value="EDV27826.1"/>
    <property type="molecule type" value="Genomic_DNA"/>
</dbReference>
<keyword evidence="6" id="KW-0378">Hydrolase</keyword>
<dbReference type="GeneID" id="6751393"/>
<evidence type="ECO:0000256" key="11">
    <source>
        <dbReference type="ARBA" id="ARBA00039759"/>
    </source>
</evidence>
<dbReference type="PhylomeDB" id="B3RMC7"/>
<dbReference type="GO" id="GO:0000723">
    <property type="term" value="P:telomere maintenance"/>
    <property type="evidence" value="ECO:0000318"/>
    <property type="project" value="GO_Central"/>
</dbReference>
<dbReference type="InParanoid" id="B3RMC7"/>
<dbReference type="GO" id="GO:0006303">
    <property type="term" value="P:double-strand break repair via nonhomologous end joining"/>
    <property type="evidence" value="ECO:0000318"/>
    <property type="project" value="GO_Central"/>
</dbReference>
<dbReference type="HOGENOM" id="CLU_005260_1_1_1"/>
<dbReference type="OMA" id="PANHCAG"/>
<evidence type="ECO:0000256" key="5">
    <source>
        <dbReference type="ARBA" id="ARBA00022763"/>
    </source>
</evidence>
<dbReference type="Gene3D" id="3.40.50.12650">
    <property type="match status" value="1"/>
</dbReference>
<reference evidence="14 15" key="1">
    <citation type="journal article" date="2008" name="Nature">
        <title>The Trichoplax genome and the nature of placozoans.</title>
        <authorList>
            <person name="Srivastava M."/>
            <person name="Begovic E."/>
            <person name="Chapman J."/>
            <person name="Putnam N.H."/>
            <person name="Hellsten U."/>
            <person name="Kawashima T."/>
            <person name="Kuo A."/>
            <person name="Mitros T."/>
            <person name="Salamov A."/>
            <person name="Carpenter M.L."/>
            <person name="Signorovitch A.Y."/>
            <person name="Moreno M.A."/>
            <person name="Kamm K."/>
            <person name="Grimwood J."/>
            <person name="Schmutz J."/>
            <person name="Shapiro H."/>
            <person name="Grigoriev I.V."/>
            <person name="Buss L.W."/>
            <person name="Schierwater B."/>
            <person name="Dellaporta S.L."/>
            <person name="Rokhsar D.S."/>
        </authorList>
    </citation>
    <scope>NUCLEOTIDE SEQUENCE [LARGE SCALE GENOMIC DNA]</scope>
    <source>
        <strain evidence="14 15">Grell-BS-1999</strain>
    </source>
</reference>
<dbReference type="InterPro" id="IPR011084">
    <property type="entry name" value="DRMBL"/>
</dbReference>
<evidence type="ECO:0000256" key="4">
    <source>
        <dbReference type="ARBA" id="ARBA00022759"/>
    </source>
</evidence>
<keyword evidence="5" id="KW-0227">DNA damage</keyword>
<evidence type="ECO:0000256" key="9">
    <source>
        <dbReference type="ARBA" id="ARBA00023204"/>
    </source>
</evidence>
<dbReference type="OrthoDB" id="262529at2759"/>
<evidence type="ECO:0000256" key="12">
    <source>
        <dbReference type="ARBA" id="ARBA00042677"/>
    </source>
</evidence>
<keyword evidence="4" id="KW-0255">Endonuclease</keyword>
<dbReference type="SUPFAM" id="SSF56281">
    <property type="entry name" value="Metallo-hydrolase/oxidoreductase"/>
    <property type="match status" value="1"/>
</dbReference>
<dbReference type="GO" id="GO:0035312">
    <property type="term" value="F:5'-3' DNA exonuclease activity"/>
    <property type="evidence" value="ECO:0000318"/>
    <property type="project" value="GO_Central"/>
</dbReference>
<protein>
    <recommendedName>
        <fullName evidence="11">Protein artemis</fullName>
    </recommendedName>
    <alternativeName>
        <fullName evidence="12">DNA cross-link repair 1C protein</fullName>
    </alternativeName>
</protein>
<evidence type="ECO:0000313" key="14">
    <source>
        <dbReference type="EMBL" id="EDV27826.1"/>
    </source>
</evidence>
<keyword evidence="3" id="KW-0540">Nuclease</keyword>
<keyword evidence="8" id="KW-0233">DNA recombination</keyword>
<evidence type="ECO:0000256" key="6">
    <source>
        <dbReference type="ARBA" id="ARBA00022801"/>
    </source>
</evidence>
<accession>B3RMC7</accession>
<evidence type="ECO:0000259" key="13">
    <source>
        <dbReference type="Pfam" id="PF07522"/>
    </source>
</evidence>
<dbReference type="eggNOG" id="KOG1361">
    <property type="taxonomic scope" value="Eukaryota"/>
</dbReference>
<dbReference type="STRING" id="10228.B3RMC7"/>
<dbReference type="Pfam" id="PF07522">
    <property type="entry name" value="DRMBL"/>
    <property type="match status" value="1"/>
</dbReference>
<dbReference type="Pfam" id="PF23023">
    <property type="entry name" value="Anti-Pycsar_Apyc1"/>
    <property type="match status" value="1"/>
</dbReference>
<evidence type="ECO:0000313" key="15">
    <source>
        <dbReference type="Proteomes" id="UP000009022"/>
    </source>
</evidence>
<evidence type="ECO:0000256" key="1">
    <source>
        <dbReference type="ARBA" id="ARBA00004123"/>
    </source>
</evidence>
<keyword evidence="15" id="KW-1185">Reference proteome</keyword>
<dbReference type="RefSeq" id="XP_002109660.1">
    <property type="nucleotide sequence ID" value="XM_002109624.1"/>
</dbReference>
<organism evidence="14 15">
    <name type="scientific">Trichoplax adhaerens</name>
    <name type="common">Trichoplax reptans</name>
    <dbReference type="NCBI Taxonomy" id="10228"/>
    <lineage>
        <taxon>Eukaryota</taxon>
        <taxon>Metazoa</taxon>
        <taxon>Placozoa</taxon>
        <taxon>Uniplacotomia</taxon>
        <taxon>Trichoplacea</taxon>
        <taxon>Trichoplacidae</taxon>
        <taxon>Trichoplax</taxon>
    </lineage>
</organism>
<dbReference type="Proteomes" id="UP000009022">
    <property type="component" value="Unassembled WGS sequence"/>
</dbReference>
<keyword evidence="7" id="KW-0269">Exonuclease</keyword>